<sequence length="488" mass="56464">MINENDFYTLIKEGEVVAGSKEERNIYLKLSSLLKERTDQVRVEQIRVMNWELKHSKFYVNGEAIPEDKYVVLPYSPSSYEKGTLEKDFMISKINSLLELPFVYEKCYSSETCKALFIYMDDSLRKFVLKSGPFLQRKYSKPPTVPALYITPELASKVEKNKGDIELQIETSFNPYSVGFIIEGILNGKRESSIYITAHHDHWFNGFRDNMASLLTLLNIERSESELHLVSFTAEESGSPSFSSWSWSYGSLNFLEKRKNKLDNITLNINLDNLETSNIEALATPGISNIVYRLLNTKIEIDPYNDGYSFIKYGIPSIMIESRSSPVYHSNKDDLDKKIFSYAIKELPILIQKIIGNYIDSNKNYKEVTDFIKNESSYLTTNLKSYVTNLTEELFRKDEMIYRNILRLCGATITPIDSTANVKLFPVLYGVSNVNKSYIDIENFGRIDRLIDNGYGLLREYLIYLDAIKEEYSEIYINEIYNALKKFF</sequence>
<dbReference type="InterPro" id="IPR007484">
    <property type="entry name" value="Peptidase_M28"/>
</dbReference>
<accession>A0A6A9QMR1</accession>
<dbReference type="EMBL" id="WGGD01000005">
    <property type="protein sequence ID" value="MUN28565.1"/>
    <property type="molecule type" value="Genomic_DNA"/>
</dbReference>
<gene>
    <name evidence="2" type="ORF">GC250_03670</name>
</gene>
<dbReference type="SUPFAM" id="SSF53187">
    <property type="entry name" value="Zn-dependent exopeptidases"/>
    <property type="match status" value="1"/>
</dbReference>
<evidence type="ECO:0000313" key="2">
    <source>
        <dbReference type="EMBL" id="MUN28565.1"/>
    </source>
</evidence>
<comment type="caution">
    <text evidence="2">The sequence shown here is derived from an EMBL/GenBank/DDBJ whole genome shotgun (WGS) entry which is preliminary data.</text>
</comment>
<evidence type="ECO:0000259" key="1">
    <source>
        <dbReference type="Pfam" id="PF04389"/>
    </source>
</evidence>
<reference evidence="2 3" key="1">
    <citation type="submission" date="2019-10" db="EMBL/GenBank/DDBJ databases">
        <title>Sequencing and Assembly of Multiple Reported Metal-Biooxidizing Members of the Extremely Thermoacidophilic Archaeal Family Sulfolobaceae.</title>
        <authorList>
            <person name="Counts J.A."/>
            <person name="Kelly R.M."/>
        </authorList>
    </citation>
    <scope>NUCLEOTIDE SEQUENCE [LARGE SCALE GENOMIC DNA]</scope>
    <source>
        <strain evidence="2 3">DSM 6482</strain>
    </source>
</reference>
<dbReference type="RefSeq" id="WP_156016312.1">
    <property type="nucleotide sequence ID" value="NZ_WGGD01000005.1"/>
</dbReference>
<dbReference type="Gene3D" id="3.40.630.10">
    <property type="entry name" value="Zn peptidases"/>
    <property type="match status" value="1"/>
</dbReference>
<evidence type="ECO:0000313" key="3">
    <source>
        <dbReference type="Proteomes" id="UP000470772"/>
    </source>
</evidence>
<proteinExistence type="predicted"/>
<dbReference type="Pfam" id="PF04389">
    <property type="entry name" value="Peptidase_M28"/>
    <property type="match status" value="1"/>
</dbReference>
<dbReference type="AlphaFoldDB" id="A0A6A9QMR1"/>
<name>A0A6A9QMR1_SULME</name>
<keyword evidence="3" id="KW-1185">Reference proteome</keyword>
<protein>
    <submittedName>
        <fullName evidence="2">M28 family peptidase</fullName>
    </submittedName>
</protein>
<dbReference type="Proteomes" id="UP000470772">
    <property type="component" value="Unassembled WGS sequence"/>
</dbReference>
<feature type="domain" description="Peptidase M28" evidence="1">
    <location>
        <begin position="185"/>
        <end position="337"/>
    </location>
</feature>
<organism evidence="2 3">
    <name type="scientific">Sulfuracidifex metallicus DSM 6482 = JCM 9184</name>
    <dbReference type="NCBI Taxonomy" id="523847"/>
    <lineage>
        <taxon>Archaea</taxon>
        <taxon>Thermoproteota</taxon>
        <taxon>Thermoprotei</taxon>
        <taxon>Sulfolobales</taxon>
        <taxon>Sulfolobaceae</taxon>
        <taxon>Sulfuracidifex</taxon>
    </lineage>
</organism>